<evidence type="ECO:0000313" key="1">
    <source>
        <dbReference type="EMBL" id="OEO29671.1"/>
    </source>
</evidence>
<dbReference type="SUPFAM" id="SSF53335">
    <property type="entry name" value="S-adenosyl-L-methionine-dependent methyltransferases"/>
    <property type="match status" value="1"/>
</dbReference>
<dbReference type="RefSeq" id="WP_069911082.1">
    <property type="nucleotide sequence ID" value="NZ_LAJE02000268.1"/>
</dbReference>
<gene>
    <name evidence="1" type="ORF">VW23_001915</name>
</gene>
<sequence>MLTQAIGKFLDRLAFGSPAAQQVAKENAELRAKLAALGDGRSTLQILEGTPYSRYAIPVEYPPSRDFRPRWDVENPIRSLNTWFESNSDSYHAFLHEMRRAGEQLTNVPIVFDPAHLPMPAWTGVPYCAFDAVALYAMIQRHKPAVYLEIGSGITTCWAHLAVENAKLSTKIVSIDPEPRARIDAICDEIIRGGLETCDLAIFDQLQPGDVLFMDGSHRTFMNSDVTVFFLEVLPRIKPGVIVHIHDIMLPYDYPDSFKHWYWNEQYMLAVYLMGNRHRISPLLPTAYVCNDPQFGDEIARPFVDVPVDPADWRGGGAMWFTHTA</sequence>
<dbReference type="Pfam" id="PF13578">
    <property type="entry name" value="Methyltransf_24"/>
    <property type="match status" value="1"/>
</dbReference>
<accession>A0A1E5XM57</accession>
<keyword evidence="2" id="KW-1185">Reference proteome</keyword>
<proteinExistence type="predicted"/>
<dbReference type="OrthoDB" id="9795498at2"/>
<dbReference type="Proteomes" id="UP000095463">
    <property type="component" value="Unassembled WGS sequence"/>
</dbReference>
<organism evidence="1 2">
    <name type="scientific">Devosia insulae DS-56</name>
    <dbReference type="NCBI Taxonomy" id="1116389"/>
    <lineage>
        <taxon>Bacteria</taxon>
        <taxon>Pseudomonadati</taxon>
        <taxon>Pseudomonadota</taxon>
        <taxon>Alphaproteobacteria</taxon>
        <taxon>Hyphomicrobiales</taxon>
        <taxon>Devosiaceae</taxon>
        <taxon>Devosia</taxon>
    </lineage>
</organism>
<protein>
    <recommendedName>
        <fullName evidence="3">Methyltransferase</fullName>
    </recommendedName>
</protein>
<evidence type="ECO:0008006" key="3">
    <source>
        <dbReference type="Google" id="ProtNLM"/>
    </source>
</evidence>
<dbReference type="AlphaFoldDB" id="A0A1E5XM57"/>
<evidence type="ECO:0000313" key="2">
    <source>
        <dbReference type="Proteomes" id="UP000095463"/>
    </source>
</evidence>
<dbReference type="InterPro" id="IPR029063">
    <property type="entry name" value="SAM-dependent_MTases_sf"/>
</dbReference>
<dbReference type="EMBL" id="LAJE02000268">
    <property type="protein sequence ID" value="OEO29671.1"/>
    <property type="molecule type" value="Genomic_DNA"/>
</dbReference>
<comment type="caution">
    <text evidence="1">The sequence shown here is derived from an EMBL/GenBank/DDBJ whole genome shotgun (WGS) entry which is preliminary data.</text>
</comment>
<reference evidence="1 2" key="1">
    <citation type="journal article" date="2015" name="Genome Announc.">
        <title>Genome Assemblies of Three Soil-Associated Devosia species: D. insulae, D. limi, and D. soli.</title>
        <authorList>
            <person name="Hassan Y.I."/>
            <person name="Lepp D."/>
            <person name="Zhou T."/>
        </authorList>
    </citation>
    <scope>NUCLEOTIDE SEQUENCE [LARGE SCALE GENOMIC DNA]</scope>
    <source>
        <strain evidence="1 2">DS-56</strain>
    </source>
</reference>
<name>A0A1E5XM57_9HYPH</name>
<dbReference type="Gene3D" id="3.40.50.150">
    <property type="entry name" value="Vaccinia Virus protein VP39"/>
    <property type="match status" value="1"/>
</dbReference>